<evidence type="ECO:0000313" key="1">
    <source>
        <dbReference type="EMBL" id="EAS44207.1"/>
    </source>
</evidence>
<name>Q1Z6E0_9GAMM</name>
<reference evidence="1 2" key="1">
    <citation type="submission" date="2006-03" db="EMBL/GenBank/DDBJ databases">
        <authorList>
            <person name="Bartlett D.H."/>
            <person name="Valle G."/>
            <person name="Lauro F.M."/>
            <person name="Vezzi A."/>
            <person name="Simonato F."/>
            <person name="Eloe E."/>
            <person name="Vitulo N."/>
            <person name="Stratton T.K."/>
            <person name="D'angelo M."/>
            <person name="Ferriera S."/>
            <person name="Johnson J."/>
            <person name="Kravitz S."/>
            <person name="Beeson K."/>
            <person name="Sutton G."/>
            <person name="Rogers Y."/>
            <person name="Friedman R."/>
            <person name="Frazier M."/>
            <person name="Venter J.C."/>
        </authorList>
    </citation>
    <scope>NUCLEOTIDE SEQUENCE [LARGE SCALE GENOMIC DNA]</scope>
    <source>
        <strain evidence="1 2">3TCK</strain>
    </source>
</reference>
<accession>Q1Z6E0</accession>
<dbReference type="Proteomes" id="UP000003789">
    <property type="component" value="Unassembled WGS sequence"/>
</dbReference>
<gene>
    <name evidence="1" type="ORF">P3TCK_11008</name>
</gene>
<sequence>MIGQLMTKNTPHIVVKTVAFQHCPAAYEEMLNMINSVSRKLATDVYLIVLRSLGYEDGWAYEKSITLKHLRIFAYNLPTLVVKLGNDTAPLLEQGLQALYLERGYWMKIEECTEAVAICKGIAWGRQPISQLSEAIQYLLRSFKDNPSLIAPSYIRLLDQGKVYTLAPLYQISSELMLECQSLMLRYARAHKRPELAIKKTNAAVSGLLTAAKNKQTKVGLLAEGLRYIASDFDNCIAALKACTSKQDKDGLVVLLRECDPSILGPNRYGLPTTAKSIHIEFAGITNDLKAVYLISPKMVLQAQEYLLRITERCKASEMGIAPKEFVYNFPSVGKRLFELQGQLDTEDRQLINDKGALAFLENEGKLLRWFWEMTQSLKDRNSEIRKEISIQPSIGKKSLVKSYIALAGLLSFLVGSKVRIQRYYPFYLEFTHEGDPTDARFYSIRYIYENYPALGHDLVKAKERMLGSMEHDGLANISVHSFFRNLKPIFEYCEELFTAQEKGTLATEGAKALSLNNHRIMKKCLERIQQRFKSGDIVSDTAHAQQKGLKDFSALFGFTWVDSFPIDAGRADLFSKQQKTDDYYTLDEATQLAFHIELILAKNNLSRLHQLWLRVARIILKTNWNMAPIFNLEVDDLFEVEFAGRRSYLVRLLKPRAGYKTQWNRFDTGAEVEMLLEEDVKVGQEVLAVIRDLQFIMDELSVDIRASLSDTHPFKKSLMIFNDGLHSNGRVKKLTEGGYKTGINDLLKVNGCPTPFSPTKIRKGGLNFIYRQVAKDFSKYKAVGNHSWKVFREHYFKFDGNATEETLSKAISVMGDYFHGRPIVEKIQIVTETQEYWQQTPNGKCASQGNDAQARAYNKTHHALFKMLGIEESQRCADFNACLWCEHYRGIADVEHGYRLLSYRDFVIADMESSIGESLNTGLQKEYVYLLRQRIDEVLADMDAINPGCHQAAKDYLDDHGIHPDWALASTTSMMQ</sequence>
<dbReference type="AlphaFoldDB" id="Q1Z6E0"/>
<proteinExistence type="predicted"/>
<comment type="caution">
    <text evidence="1">The sequence shown here is derived from an EMBL/GenBank/DDBJ whole genome shotgun (WGS) entry which is preliminary data.</text>
</comment>
<protein>
    <submittedName>
        <fullName evidence="1">Uncharacterized protein</fullName>
    </submittedName>
</protein>
<dbReference type="EMBL" id="AAPH01000006">
    <property type="protein sequence ID" value="EAS44207.1"/>
    <property type="molecule type" value="Genomic_DNA"/>
</dbReference>
<organism evidence="1 2">
    <name type="scientific">Photobacterium profundum 3TCK</name>
    <dbReference type="NCBI Taxonomy" id="314280"/>
    <lineage>
        <taxon>Bacteria</taxon>
        <taxon>Pseudomonadati</taxon>
        <taxon>Pseudomonadota</taxon>
        <taxon>Gammaproteobacteria</taxon>
        <taxon>Vibrionales</taxon>
        <taxon>Vibrionaceae</taxon>
        <taxon>Photobacterium</taxon>
    </lineage>
</organism>
<evidence type="ECO:0000313" key="2">
    <source>
        <dbReference type="Proteomes" id="UP000003789"/>
    </source>
</evidence>
<dbReference type="HOGENOM" id="CLU_015238_0_0_6"/>